<evidence type="ECO:0000313" key="2">
    <source>
        <dbReference type="EMBL" id="RHH37758.1"/>
    </source>
</evidence>
<gene>
    <name evidence="2" type="ORF">DW206_27040</name>
</gene>
<sequence length="261" mass="31042">MKIKHLNGAYFRAITDNTSNYQKKMKLYIWSYGIEKLPQGLVPNRCSEIFDTYIEDKHRFKTEGRWMFVASGGNLYSRNMETTFPKHLYLVCSRNLKNIQFDYLQKDCSYPFEIVSKDFLDFIIENGMTQGYDIASLSIVSKAGERLTEREYYILRFHQFDNALFNFDESEKIEISSIGGNKFLLYPTMELINDTISKSIFKLGGIEYQKGFIFKENLLEEMLTRFYLPEIYTIADYAKIWWNRQDYPFGNDLMIKNKLYR</sequence>
<evidence type="ECO:0000259" key="1">
    <source>
        <dbReference type="Pfam" id="PF15570"/>
    </source>
</evidence>
<accession>A0A414WNW6</accession>
<proteinExistence type="predicted"/>
<feature type="domain" description="Immunity protein 43" evidence="1">
    <location>
        <begin position="47"/>
        <end position="244"/>
    </location>
</feature>
<dbReference type="RefSeq" id="WP_118299853.1">
    <property type="nucleotide sequence ID" value="NZ_QRJR01000066.1"/>
</dbReference>
<reference evidence="2 3" key="1">
    <citation type="submission" date="2018-08" db="EMBL/GenBank/DDBJ databases">
        <title>A genome reference for cultivated species of the human gut microbiota.</title>
        <authorList>
            <person name="Zou Y."/>
            <person name="Xue W."/>
            <person name="Luo G."/>
        </authorList>
    </citation>
    <scope>NUCLEOTIDE SEQUENCE [LARGE SCALE GENOMIC DNA]</scope>
    <source>
        <strain evidence="2 3">AM17-48</strain>
    </source>
</reference>
<protein>
    <recommendedName>
        <fullName evidence="1">Immunity protein 43 domain-containing protein</fullName>
    </recommendedName>
</protein>
<dbReference type="Proteomes" id="UP000283329">
    <property type="component" value="Unassembled WGS sequence"/>
</dbReference>
<dbReference type="EMBL" id="QRJR01000066">
    <property type="protein sequence ID" value="RHH37758.1"/>
    <property type="molecule type" value="Genomic_DNA"/>
</dbReference>
<dbReference type="Pfam" id="PF15570">
    <property type="entry name" value="Imm43"/>
    <property type="match status" value="1"/>
</dbReference>
<organism evidence="2 3">
    <name type="scientific">Bacteroides ovatus</name>
    <dbReference type="NCBI Taxonomy" id="28116"/>
    <lineage>
        <taxon>Bacteria</taxon>
        <taxon>Pseudomonadati</taxon>
        <taxon>Bacteroidota</taxon>
        <taxon>Bacteroidia</taxon>
        <taxon>Bacteroidales</taxon>
        <taxon>Bacteroidaceae</taxon>
        <taxon>Bacteroides</taxon>
    </lineage>
</organism>
<dbReference type="InterPro" id="IPR029079">
    <property type="entry name" value="Imm43"/>
</dbReference>
<comment type="caution">
    <text evidence="2">The sequence shown here is derived from an EMBL/GenBank/DDBJ whole genome shotgun (WGS) entry which is preliminary data.</text>
</comment>
<evidence type="ECO:0000313" key="3">
    <source>
        <dbReference type="Proteomes" id="UP000283329"/>
    </source>
</evidence>
<name>A0A414WNW6_BACOV</name>
<dbReference type="AlphaFoldDB" id="A0A414WNW6"/>